<dbReference type="Proteomes" id="UP000199373">
    <property type="component" value="Unassembled WGS sequence"/>
</dbReference>
<feature type="non-terminal residue" evidence="1">
    <location>
        <position position="115"/>
    </location>
</feature>
<proteinExistence type="predicted"/>
<keyword evidence="2" id="KW-1185">Reference proteome</keyword>
<accession>A0A1I0QHX3</accession>
<evidence type="ECO:0000313" key="1">
    <source>
        <dbReference type="EMBL" id="SEW26539.1"/>
    </source>
</evidence>
<dbReference type="Gene3D" id="2.180.10.10">
    <property type="entry name" value="RHS repeat-associated core"/>
    <property type="match status" value="1"/>
</dbReference>
<reference evidence="1 2" key="1">
    <citation type="submission" date="2016-10" db="EMBL/GenBank/DDBJ databases">
        <authorList>
            <person name="de Groot N.N."/>
        </authorList>
    </citation>
    <scope>NUCLEOTIDE SEQUENCE [LARGE SCALE GENOMIC DNA]</scope>
    <source>
        <strain evidence="1 2">TC2-24</strain>
    </source>
</reference>
<evidence type="ECO:0008006" key="3">
    <source>
        <dbReference type="Google" id="ProtNLM"/>
    </source>
</evidence>
<dbReference type="EMBL" id="FOIQ01000007">
    <property type="protein sequence ID" value="SEW26539.1"/>
    <property type="molecule type" value="Genomic_DNA"/>
</dbReference>
<gene>
    <name evidence="1" type="ORF">SAMN04487850_2432</name>
</gene>
<dbReference type="AlphaFoldDB" id="A0A1I0QHX3"/>
<organism evidence="1 2">
    <name type="scientific">Prevotella aff. ruminicola Tc2-24</name>
    <dbReference type="NCBI Taxonomy" id="81582"/>
    <lineage>
        <taxon>Bacteria</taxon>
        <taxon>Pseudomonadati</taxon>
        <taxon>Bacteroidota</taxon>
        <taxon>Bacteroidia</taxon>
        <taxon>Bacteroidales</taxon>
        <taxon>Prevotellaceae</taxon>
        <taxon>Prevotella</taxon>
    </lineage>
</organism>
<name>A0A1I0QHX3_9BACT</name>
<sequence>MISDSYTYDLSGNPQKIYFTNGSITKYVYSATGQKLRMVHYTAKANITRTIGQQVELKASEIQSTDSTDYLLGGSLVVRNGKIDKYLFDGGYAQATASGTTDKFTFYYQNKDHLG</sequence>
<protein>
    <recommendedName>
        <fullName evidence="3">YD repeat-containing protein</fullName>
    </recommendedName>
</protein>
<evidence type="ECO:0000313" key="2">
    <source>
        <dbReference type="Proteomes" id="UP000199373"/>
    </source>
</evidence>